<sequence length="107" mass="12638">MKKIKLMADYFCYPLWYNSHDSDYEVGDFDPNILPISDALKKELLDWSDEYDGIFNDDDPANSGFESLEDETAFIKQGDNLYERLQIELGSDYEIEWSSRRYGVREK</sequence>
<proteinExistence type="predicted"/>
<accession>A0A251ZSX2</accession>
<protein>
    <submittedName>
        <fullName evidence="1">Uncharacterized protein</fullName>
    </submittedName>
</protein>
<reference evidence="2" key="1">
    <citation type="submission" date="2014-06" db="EMBL/GenBank/DDBJ databases">
        <authorList>
            <person name="Winans N.J."/>
            <person name="Newell P.D."/>
            <person name="Douglas A.E."/>
        </authorList>
    </citation>
    <scope>NUCLEOTIDE SEQUENCE [LARGE SCALE GENOMIC DNA]</scope>
    <source>
        <strain evidence="2">DmL_052</strain>
    </source>
</reference>
<dbReference type="RefSeq" id="WP_086632672.1">
    <property type="nucleotide sequence ID" value="NZ_JOPB01000019.1"/>
</dbReference>
<gene>
    <name evidence="1" type="ORF">HK18_02870</name>
</gene>
<comment type="caution">
    <text evidence="1">The sequence shown here is derived from an EMBL/GenBank/DDBJ whole genome shotgun (WGS) entry which is preliminary data.</text>
</comment>
<dbReference type="AlphaFoldDB" id="A0A251ZSX2"/>
<evidence type="ECO:0000313" key="1">
    <source>
        <dbReference type="EMBL" id="OUI77765.1"/>
    </source>
</evidence>
<dbReference type="Proteomes" id="UP000194946">
    <property type="component" value="Unassembled WGS sequence"/>
</dbReference>
<keyword evidence="2" id="KW-1185">Reference proteome</keyword>
<organism evidence="1 2">
    <name type="scientific">Commensalibacter intestini</name>
    <dbReference type="NCBI Taxonomy" id="479936"/>
    <lineage>
        <taxon>Bacteria</taxon>
        <taxon>Pseudomonadati</taxon>
        <taxon>Pseudomonadota</taxon>
        <taxon>Alphaproteobacteria</taxon>
        <taxon>Acetobacterales</taxon>
        <taxon>Acetobacteraceae</taxon>
    </lineage>
</organism>
<name>A0A251ZSX2_9PROT</name>
<dbReference type="EMBL" id="JOPB01000019">
    <property type="protein sequence ID" value="OUI77765.1"/>
    <property type="molecule type" value="Genomic_DNA"/>
</dbReference>
<evidence type="ECO:0000313" key="2">
    <source>
        <dbReference type="Proteomes" id="UP000194946"/>
    </source>
</evidence>